<dbReference type="PANTHER" id="PTHR40036">
    <property type="entry name" value="MACROCIN O-METHYLTRANSFERASE"/>
    <property type="match status" value="1"/>
</dbReference>
<reference evidence="2 3" key="1">
    <citation type="submission" date="2021-02" db="EMBL/GenBank/DDBJ databases">
        <title>Cotonvirus japonicus, which uses Golgi apparatus of host cells for its virion factory, phylogenetically links tailed tupanvirus and icosahedral mimivirus.</title>
        <authorList>
            <person name="Takahashi H."/>
            <person name="Fukaya S."/>
            <person name="Song C."/>
            <person name="Murata K."/>
            <person name="Takemura M."/>
        </authorList>
    </citation>
    <scope>NUCLEOTIDE SEQUENCE [LARGE SCALE GENOMIC DNA]</scope>
</reference>
<keyword evidence="1" id="KW-0812">Transmembrane</keyword>
<dbReference type="Gene3D" id="3.40.50.150">
    <property type="entry name" value="Vaccinia Virus protein VP39"/>
    <property type="match status" value="1"/>
</dbReference>
<organism evidence="2 3">
    <name type="scientific">Cotonvirus japonicus</name>
    <dbReference type="NCBI Taxonomy" id="2811091"/>
    <lineage>
        <taxon>Viruses</taxon>
        <taxon>Varidnaviria</taxon>
        <taxon>Bamfordvirae</taxon>
        <taxon>Nucleocytoviricota</taxon>
        <taxon>Megaviricetes</taxon>
        <taxon>Imitervirales</taxon>
        <taxon>Mimiviridae</taxon>
        <taxon>Megamimivirinae</taxon>
        <taxon>Cotonvirus</taxon>
        <taxon>Cotonvirus japonicum</taxon>
    </lineage>
</organism>
<keyword evidence="3" id="KW-1185">Reference proteome</keyword>
<evidence type="ECO:0000313" key="3">
    <source>
        <dbReference type="Proteomes" id="UP001321479"/>
    </source>
</evidence>
<dbReference type="Proteomes" id="UP001321479">
    <property type="component" value="Segment"/>
</dbReference>
<evidence type="ECO:0000313" key="2">
    <source>
        <dbReference type="EMBL" id="BCS83749.1"/>
    </source>
</evidence>
<dbReference type="InterPro" id="IPR008884">
    <property type="entry name" value="TylF_MeTrfase"/>
</dbReference>
<evidence type="ECO:0000256" key="1">
    <source>
        <dbReference type="SAM" id="Phobius"/>
    </source>
</evidence>
<name>A0ABM7NUE0_9VIRU</name>
<dbReference type="GeneID" id="80558954"/>
<feature type="transmembrane region" description="Helical" evidence="1">
    <location>
        <begin position="6"/>
        <end position="22"/>
    </location>
</feature>
<dbReference type="SUPFAM" id="SSF53335">
    <property type="entry name" value="S-adenosyl-L-methionine-dependent methyltransferases"/>
    <property type="match status" value="1"/>
</dbReference>
<dbReference type="PANTHER" id="PTHR40036:SF1">
    <property type="entry name" value="MACROCIN O-METHYLTRANSFERASE"/>
    <property type="match status" value="1"/>
</dbReference>
<keyword evidence="1" id="KW-0472">Membrane</keyword>
<dbReference type="Pfam" id="PF05711">
    <property type="entry name" value="TylF"/>
    <property type="match status" value="1"/>
</dbReference>
<proteinExistence type="predicted"/>
<dbReference type="RefSeq" id="YP_010842357.1">
    <property type="nucleotide sequence ID" value="NC_079139.1"/>
</dbReference>
<protein>
    <submittedName>
        <fullName evidence="2">Macrocin o-methyltransferase</fullName>
    </submittedName>
</protein>
<dbReference type="EMBL" id="AP024483">
    <property type="protein sequence ID" value="BCS83749.1"/>
    <property type="molecule type" value="Genomic_DNA"/>
</dbReference>
<accession>A0ABM7NUE0</accession>
<keyword evidence="1" id="KW-1133">Transmembrane helix</keyword>
<dbReference type="InterPro" id="IPR029063">
    <property type="entry name" value="SAM-dependent_MTases_sf"/>
</dbReference>
<sequence length="282" mass="33949">MFYVILILIIIIIVLFIFLSTYRKWYYYYYLKNKLFPLQISDIKLEDDITKENNYKKIIQFLPRKPTNSEIIFLLKYKKFMDLPNVYSMCDDYKIKQMKNIIEEVIKKNIPGSFVETGVWKGGMAMWMKCIMKYHKQNRNLWLFDTFDNFPEPKHSKDKTIHNITNLLFEKGPTVYDVIENFKKFGLLDDKVHFIMGDFSKTLEHTDPGKIAILRLDSDYYDSTLLVLELYYHKVVLGGYIIIDDYNNYHVACKNAIDYFRKKHKIESPIYDINRESVYWIK</sequence>